<dbReference type="Pfam" id="PF18101">
    <property type="entry name" value="Pan3_CK"/>
    <property type="match status" value="1"/>
</dbReference>
<evidence type="ECO:0000256" key="3">
    <source>
        <dbReference type="ARBA" id="ARBA00022664"/>
    </source>
</evidence>
<keyword evidence="4" id="KW-0547">Nucleotide-binding</keyword>
<organism evidence="9 10">
    <name type="scientific">Cyanidium caldarium</name>
    <name type="common">Red alga</name>
    <dbReference type="NCBI Taxonomy" id="2771"/>
    <lineage>
        <taxon>Eukaryota</taxon>
        <taxon>Rhodophyta</taxon>
        <taxon>Bangiophyceae</taxon>
        <taxon>Cyanidiales</taxon>
        <taxon>Cyanidiaceae</taxon>
        <taxon>Cyanidium</taxon>
    </lineage>
</organism>
<keyword evidence="6" id="KW-0175">Coiled coil</keyword>
<dbReference type="Gene3D" id="1.10.510.10">
    <property type="entry name" value="Transferase(Phosphotransferase) domain 1"/>
    <property type="match status" value="1"/>
</dbReference>
<evidence type="ECO:0000256" key="4">
    <source>
        <dbReference type="ARBA" id="ARBA00022741"/>
    </source>
</evidence>
<dbReference type="InterPro" id="IPR000719">
    <property type="entry name" value="Prot_kinase_dom"/>
</dbReference>
<keyword evidence="5" id="KW-0067">ATP-binding</keyword>
<gene>
    <name evidence="9" type="ORF">CDCA_CDCA01G0169</name>
</gene>
<sequence>MRGARREEDENRRRFGDASDLLAAVHAAEFVPTVAEGVGWTSTEIDAATTEIPERPLRTARPSPPGRTLAQAAPRSGSVSDEAWLTAFLPVAYRQAFREDAALVATGAAGADHSVPFSVRHYHTLLPLEGVTPSAQAVVYKAVSAENLAPYALRRYVGPMHARSDNVVRALKAYHRVTHPNVVRLREGFTTRAFMEVSNAPTAASGNEMVFVYEYHPKANTLQHRHLSSHPSATPLDEHTLWGIAVQVLTAVRALHLVYHLSAFGLVTPRDILVTRFGRIQLNKIGIAAALDIDDEDVQLSRMQEHQAADLVACGMTLLALGARSDADAVQNGAVVRATRALEMVRATYSADVSQLILALISASGGWHEELDALLAPQVIGAYESCLEHADTLLERLRLEADESSLFHLCAKLCFVNERHDLLGDPQWSEVGDRYLLKLFRDRVFHGVDLDVARVKDELRRLDAGVNDTLLLTSRDGRSRLFVKYAEVRRCLEGALRELAARLSTQCGTVS</sequence>
<dbReference type="GO" id="GO:0006397">
    <property type="term" value="P:mRNA processing"/>
    <property type="evidence" value="ECO:0007669"/>
    <property type="project" value="UniProtKB-KW"/>
</dbReference>
<keyword evidence="3" id="KW-0507">mRNA processing</keyword>
<evidence type="ECO:0000259" key="8">
    <source>
        <dbReference type="PROSITE" id="PS50011"/>
    </source>
</evidence>
<dbReference type="PANTHER" id="PTHR12272:SF11">
    <property type="entry name" value="PAN2-PAN3 DEADENYLATION COMPLEX SUBUNIT PAN3"/>
    <property type="match status" value="1"/>
</dbReference>
<dbReference type="GO" id="GO:0005524">
    <property type="term" value="F:ATP binding"/>
    <property type="evidence" value="ECO:0007669"/>
    <property type="project" value="UniProtKB-KW"/>
</dbReference>
<dbReference type="SUPFAM" id="SSF56112">
    <property type="entry name" value="Protein kinase-like (PK-like)"/>
    <property type="match status" value="1"/>
</dbReference>
<reference evidence="9 10" key="1">
    <citation type="submission" date="2022-07" db="EMBL/GenBank/DDBJ databases">
        <title>Genome-wide signatures of adaptation to extreme environments.</title>
        <authorList>
            <person name="Cho C.H."/>
            <person name="Yoon H.S."/>
        </authorList>
    </citation>
    <scope>NUCLEOTIDE SEQUENCE [LARGE SCALE GENOMIC DNA]</scope>
    <source>
        <strain evidence="9 10">DBV 063 E5</strain>
    </source>
</reference>
<evidence type="ECO:0000256" key="5">
    <source>
        <dbReference type="ARBA" id="ARBA00022840"/>
    </source>
</evidence>
<dbReference type="InterPro" id="IPR011009">
    <property type="entry name" value="Kinase-like_dom_sf"/>
</dbReference>
<dbReference type="AlphaFoldDB" id="A0AAV9IPG2"/>
<dbReference type="GO" id="GO:0000289">
    <property type="term" value="P:nuclear-transcribed mRNA poly(A) tail shortening"/>
    <property type="evidence" value="ECO:0007669"/>
    <property type="project" value="InterPro"/>
</dbReference>
<comment type="subcellular location">
    <subcellularLocation>
        <location evidence="1">Cytoplasm</location>
    </subcellularLocation>
</comment>
<evidence type="ECO:0000313" key="9">
    <source>
        <dbReference type="EMBL" id="KAK4534144.1"/>
    </source>
</evidence>
<dbReference type="GO" id="GO:0031251">
    <property type="term" value="C:PAN complex"/>
    <property type="evidence" value="ECO:0007669"/>
    <property type="project" value="InterPro"/>
</dbReference>
<evidence type="ECO:0000256" key="7">
    <source>
        <dbReference type="SAM" id="MobiDB-lite"/>
    </source>
</evidence>
<dbReference type="Proteomes" id="UP001301350">
    <property type="component" value="Unassembled WGS sequence"/>
</dbReference>
<accession>A0AAV9IPG2</accession>
<keyword evidence="2" id="KW-0963">Cytoplasm</keyword>
<dbReference type="GO" id="GO:0004672">
    <property type="term" value="F:protein kinase activity"/>
    <property type="evidence" value="ECO:0007669"/>
    <property type="project" value="InterPro"/>
</dbReference>
<dbReference type="GO" id="GO:0008143">
    <property type="term" value="F:poly(A) binding"/>
    <property type="evidence" value="ECO:0007669"/>
    <property type="project" value="TreeGrafter"/>
</dbReference>
<evidence type="ECO:0000256" key="1">
    <source>
        <dbReference type="ARBA" id="ARBA00004496"/>
    </source>
</evidence>
<evidence type="ECO:0000256" key="6">
    <source>
        <dbReference type="ARBA" id="ARBA00023054"/>
    </source>
</evidence>
<dbReference type="Gene3D" id="1.10.287.3700">
    <property type="match status" value="1"/>
</dbReference>
<proteinExistence type="predicted"/>
<comment type="caution">
    <text evidence="9">The sequence shown here is derived from an EMBL/GenBank/DDBJ whole genome shotgun (WGS) entry which is preliminary data.</text>
</comment>
<protein>
    <recommendedName>
        <fullName evidence="8">Protein kinase domain-containing protein</fullName>
    </recommendedName>
</protein>
<feature type="region of interest" description="Disordered" evidence="7">
    <location>
        <begin position="48"/>
        <end position="75"/>
    </location>
</feature>
<dbReference type="EMBL" id="JANCYW010000001">
    <property type="protein sequence ID" value="KAK4534144.1"/>
    <property type="molecule type" value="Genomic_DNA"/>
</dbReference>
<dbReference type="InterPro" id="IPR041332">
    <property type="entry name" value="Pan3_CK"/>
</dbReference>
<dbReference type="InterPro" id="IPR030844">
    <property type="entry name" value="PAN3"/>
</dbReference>
<dbReference type="GO" id="GO:0000932">
    <property type="term" value="C:P-body"/>
    <property type="evidence" value="ECO:0007669"/>
    <property type="project" value="TreeGrafter"/>
</dbReference>
<name>A0AAV9IPG2_CYACA</name>
<feature type="domain" description="Protein kinase" evidence="8">
    <location>
        <begin position="98"/>
        <end position="423"/>
    </location>
</feature>
<keyword evidence="10" id="KW-1185">Reference proteome</keyword>
<dbReference type="PANTHER" id="PTHR12272">
    <property type="entry name" value="DEADENYLATION COMPLEX SUBUNIT PAN3"/>
    <property type="match status" value="1"/>
</dbReference>
<evidence type="ECO:0000313" key="10">
    <source>
        <dbReference type="Proteomes" id="UP001301350"/>
    </source>
</evidence>
<dbReference type="PROSITE" id="PS50011">
    <property type="entry name" value="PROTEIN_KINASE_DOM"/>
    <property type="match status" value="1"/>
</dbReference>
<evidence type="ECO:0000256" key="2">
    <source>
        <dbReference type="ARBA" id="ARBA00022490"/>
    </source>
</evidence>
<dbReference type="Gene3D" id="1.20.5.5160">
    <property type="match status" value="1"/>
</dbReference>